<dbReference type="InterPro" id="IPR006674">
    <property type="entry name" value="HD_domain"/>
</dbReference>
<keyword evidence="9" id="KW-1185">Reference proteome</keyword>
<dbReference type="PANTHER" id="PTHR35795">
    <property type="entry name" value="SLR1885 PROTEIN"/>
    <property type="match status" value="1"/>
</dbReference>
<dbReference type="SUPFAM" id="SSF109604">
    <property type="entry name" value="HD-domain/PDEase-like"/>
    <property type="match status" value="1"/>
</dbReference>
<evidence type="ECO:0000256" key="4">
    <source>
        <dbReference type="ARBA" id="ARBA00022801"/>
    </source>
</evidence>
<keyword evidence="2" id="KW-0479">Metal-binding</keyword>
<evidence type="ECO:0000259" key="7">
    <source>
        <dbReference type="SMART" id="SM00471"/>
    </source>
</evidence>
<organism evidence="8 9">
    <name type="scientific">Paenibacillus chartarius</name>
    <dbReference type="NCBI Taxonomy" id="747481"/>
    <lineage>
        <taxon>Bacteria</taxon>
        <taxon>Bacillati</taxon>
        <taxon>Bacillota</taxon>
        <taxon>Bacilli</taxon>
        <taxon>Bacillales</taxon>
        <taxon>Paenibacillaceae</taxon>
        <taxon>Paenibacillus</taxon>
    </lineage>
</organism>
<dbReference type="EMBL" id="JBHLWN010000105">
    <property type="protein sequence ID" value="MFC0215852.1"/>
    <property type="molecule type" value="Genomic_DNA"/>
</dbReference>
<dbReference type="NCBIfam" id="TIGR00488">
    <property type="entry name" value="bis(5'-nucleosyl)-tetraphosphatase (symmetrical) YqeK"/>
    <property type="match status" value="1"/>
</dbReference>
<gene>
    <name evidence="8" type="primary">yqeK</name>
    <name evidence="8" type="ORF">ACFFK0_25990</name>
</gene>
<name>A0ABV6DT83_9BACL</name>
<evidence type="ECO:0000256" key="5">
    <source>
        <dbReference type="ARBA" id="ARBA00023004"/>
    </source>
</evidence>
<evidence type="ECO:0000256" key="6">
    <source>
        <dbReference type="ARBA" id="ARBA00049417"/>
    </source>
</evidence>
<dbReference type="InterPro" id="IPR051094">
    <property type="entry name" value="Diverse_Catalytic_Enzymes"/>
</dbReference>
<feature type="domain" description="HD/PDEase" evidence="7">
    <location>
        <begin position="16"/>
        <end position="144"/>
    </location>
</feature>
<dbReference type="Gene3D" id="1.10.3210.10">
    <property type="entry name" value="Hypothetical protein af1432"/>
    <property type="match status" value="1"/>
</dbReference>
<reference evidence="8 9" key="1">
    <citation type="submission" date="2024-09" db="EMBL/GenBank/DDBJ databases">
        <authorList>
            <person name="Sun Q."/>
            <person name="Mori K."/>
        </authorList>
    </citation>
    <scope>NUCLEOTIDE SEQUENCE [LARGE SCALE GENOMIC DNA]</scope>
    <source>
        <strain evidence="8 9">CCM 7759</strain>
    </source>
</reference>
<dbReference type="Pfam" id="PF01966">
    <property type="entry name" value="HD"/>
    <property type="match status" value="1"/>
</dbReference>
<proteinExistence type="predicted"/>
<sequence>MNRSREAIMEAVQAQMPDKRWRHTLGVMETSVILARRFGADPVKAELAAILHDVCKYWPVDKQAETVRSDPELPQDMLEYEKELWHAPAAVVVAREQFGVNDREVLDAILYHTSGREKMTLLDKIVCLADYIEPGRDFPAVHKIREIAEHNVEKALVAGFDSTISFLLEQGKRIYPLTVSARNGLLMEIKQAGG</sequence>
<keyword evidence="3" id="KW-0547">Nucleotide-binding</keyword>
<evidence type="ECO:0000256" key="3">
    <source>
        <dbReference type="ARBA" id="ARBA00022741"/>
    </source>
</evidence>
<comment type="catalytic activity">
    <reaction evidence="6">
        <text>P(1),P(4)-bis(5'-adenosyl) tetraphosphate + H2O = 2 ADP + 2 H(+)</text>
        <dbReference type="Rhea" id="RHEA:24252"/>
        <dbReference type="ChEBI" id="CHEBI:15377"/>
        <dbReference type="ChEBI" id="CHEBI:15378"/>
        <dbReference type="ChEBI" id="CHEBI:58141"/>
        <dbReference type="ChEBI" id="CHEBI:456216"/>
        <dbReference type="EC" id="3.6.1.41"/>
    </reaction>
</comment>
<dbReference type="GO" id="GO:0008803">
    <property type="term" value="F:bis(5'-nucleosyl)-tetraphosphatase (symmetrical) activity"/>
    <property type="evidence" value="ECO:0007669"/>
    <property type="project" value="UniProtKB-EC"/>
</dbReference>
<dbReference type="InterPro" id="IPR005249">
    <property type="entry name" value="YqeK"/>
</dbReference>
<dbReference type="PANTHER" id="PTHR35795:SF1">
    <property type="entry name" value="BIS(5'-NUCLEOSYL)-TETRAPHOSPHATASE, SYMMETRICAL"/>
    <property type="match status" value="1"/>
</dbReference>
<evidence type="ECO:0000313" key="8">
    <source>
        <dbReference type="EMBL" id="MFC0215852.1"/>
    </source>
</evidence>
<evidence type="ECO:0000256" key="2">
    <source>
        <dbReference type="ARBA" id="ARBA00022723"/>
    </source>
</evidence>
<keyword evidence="5" id="KW-0408">Iron</keyword>
<dbReference type="InterPro" id="IPR003607">
    <property type="entry name" value="HD/PDEase_dom"/>
</dbReference>
<dbReference type="RefSeq" id="WP_377473439.1">
    <property type="nucleotide sequence ID" value="NZ_JBHLWN010000105.1"/>
</dbReference>
<protein>
    <recommendedName>
        <fullName evidence="1">bis(5'-nucleosyl)-tetraphosphatase (symmetrical)</fullName>
        <ecNumber evidence="1">3.6.1.41</ecNumber>
    </recommendedName>
</protein>
<comment type="caution">
    <text evidence="8">The sequence shown here is derived from an EMBL/GenBank/DDBJ whole genome shotgun (WGS) entry which is preliminary data.</text>
</comment>
<accession>A0ABV6DT83</accession>
<dbReference type="CDD" id="cd00077">
    <property type="entry name" value="HDc"/>
    <property type="match status" value="1"/>
</dbReference>
<dbReference type="SMART" id="SM00471">
    <property type="entry name" value="HDc"/>
    <property type="match status" value="1"/>
</dbReference>
<keyword evidence="4 8" id="KW-0378">Hydrolase</keyword>
<dbReference type="EC" id="3.6.1.41" evidence="1"/>
<evidence type="ECO:0000256" key="1">
    <source>
        <dbReference type="ARBA" id="ARBA00012506"/>
    </source>
</evidence>
<evidence type="ECO:0000313" key="9">
    <source>
        <dbReference type="Proteomes" id="UP001589776"/>
    </source>
</evidence>
<dbReference type="Proteomes" id="UP001589776">
    <property type="component" value="Unassembled WGS sequence"/>
</dbReference>